<keyword evidence="4" id="KW-0812">Transmembrane</keyword>
<feature type="transmembrane region" description="Helical" evidence="4">
    <location>
        <begin position="347"/>
        <end position="365"/>
    </location>
</feature>
<keyword evidence="4" id="KW-0472">Membrane</keyword>
<dbReference type="CDD" id="cd07990">
    <property type="entry name" value="LPLAT_LCLAT1-like"/>
    <property type="match status" value="1"/>
</dbReference>
<reference evidence="6" key="1">
    <citation type="submission" date="2023-06" db="EMBL/GenBank/DDBJ databases">
        <title>Genomic analysis of the entomopathogenic nematode Steinernema hermaphroditum.</title>
        <authorList>
            <person name="Schwarz E.M."/>
            <person name="Heppert J.K."/>
            <person name="Baniya A."/>
            <person name="Schwartz H.T."/>
            <person name="Tan C.-H."/>
            <person name="Antoshechkin I."/>
            <person name="Sternberg P.W."/>
            <person name="Goodrich-Blair H."/>
            <person name="Dillman A.R."/>
        </authorList>
    </citation>
    <scope>NUCLEOTIDE SEQUENCE</scope>
    <source>
        <strain evidence="6">PS9179</strain>
        <tissue evidence="6">Whole animal</tissue>
    </source>
</reference>
<evidence type="ECO:0000313" key="7">
    <source>
        <dbReference type="Proteomes" id="UP001175271"/>
    </source>
</evidence>
<evidence type="ECO:0000256" key="1">
    <source>
        <dbReference type="ARBA" id="ARBA00008655"/>
    </source>
</evidence>
<evidence type="ECO:0000313" key="6">
    <source>
        <dbReference type="EMBL" id="KAK0412944.1"/>
    </source>
</evidence>
<dbReference type="EMBL" id="JAUCMV010000003">
    <property type="protein sequence ID" value="KAK0412944.1"/>
    <property type="molecule type" value="Genomic_DNA"/>
</dbReference>
<dbReference type="Proteomes" id="UP001175271">
    <property type="component" value="Unassembled WGS sequence"/>
</dbReference>
<dbReference type="SUPFAM" id="SSF69593">
    <property type="entry name" value="Glycerol-3-phosphate (1)-acyltransferase"/>
    <property type="match status" value="1"/>
</dbReference>
<dbReference type="InterPro" id="IPR002123">
    <property type="entry name" value="Plipid/glycerol_acylTrfase"/>
</dbReference>
<evidence type="ECO:0000259" key="5">
    <source>
        <dbReference type="SMART" id="SM00563"/>
    </source>
</evidence>
<dbReference type="GO" id="GO:0036149">
    <property type="term" value="P:phosphatidylinositol acyl-chain remodeling"/>
    <property type="evidence" value="ECO:0007669"/>
    <property type="project" value="TreeGrafter"/>
</dbReference>
<keyword evidence="3" id="KW-0012">Acyltransferase</keyword>
<gene>
    <name evidence="6" type="ORF">QR680_006496</name>
</gene>
<name>A0AA39HY57_9BILA</name>
<dbReference type="GO" id="GO:0005783">
    <property type="term" value="C:endoplasmic reticulum"/>
    <property type="evidence" value="ECO:0007669"/>
    <property type="project" value="TreeGrafter"/>
</dbReference>
<dbReference type="InterPro" id="IPR032098">
    <property type="entry name" value="Acyltransf_C"/>
</dbReference>
<dbReference type="Pfam" id="PF16076">
    <property type="entry name" value="Acyltransf_C"/>
    <property type="match status" value="1"/>
</dbReference>
<dbReference type="PANTHER" id="PTHR10983:SF16">
    <property type="entry name" value="LYSOCARDIOLIPIN ACYLTRANSFERASE 1"/>
    <property type="match status" value="1"/>
</dbReference>
<proteinExistence type="inferred from homology"/>
<dbReference type="AlphaFoldDB" id="A0AA39HY57"/>
<keyword evidence="7" id="KW-1185">Reference proteome</keyword>
<keyword evidence="4" id="KW-1133">Transmembrane helix</keyword>
<accession>A0AA39HY57</accession>
<comment type="caution">
    <text evidence="6">The sequence shown here is derived from an EMBL/GenBank/DDBJ whole genome shotgun (WGS) entry which is preliminary data.</text>
</comment>
<organism evidence="6 7">
    <name type="scientific">Steinernema hermaphroditum</name>
    <dbReference type="NCBI Taxonomy" id="289476"/>
    <lineage>
        <taxon>Eukaryota</taxon>
        <taxon>Metazoa</taxon>
        <taxon>Ecdysozoa</taxon>
        <taxon>Nematoda</taxon>
        <taxon>Chromadorea</taxon>
        <taxon>Rhabditida</taxon>
        <taxon>Tylenchina</taxon>
        <taxon>Panagrolaimomorpha</taxon>
        <taxon>Strongyloidoidea</taxon>
        <taxon>Steinernematidae</taxon>
        <taxon>Steinernema</taxon>
    </lineage>
</organism>
<protein>
    <recommendedName>
        <fullName evidence="5">Phospholipid/glycerol acyltransferase domain-containing protein</fullName>
    </recommendedName>
</protein>
<feature type="domain" description="Phospholipid/glycerol acyltransferase" evidence="5">
    <location>
        <begin position="92"/>
        <end position="216"/>
    </location>
</feature>
<dbReference type="PANTHER" id="PTHR10983">
    <property type="entry name" value="1-ACYLGLYCEROL-3-PHOSPHATE ACYLTRANSFERASE-RELATED"/>
    <property type="match status" value="1"/>
</dbReference>
<sequence length="382" mass="44708">MVICQGEPACATFPNVLRGVTFIVCIFTTAFVGPTVLILPFLPILFLRHGWWRKYIDQLVGTWFIFVTRLLELCFNVKVNVTGELIEHEEPGLIIMNHRTGLDWLFFWNALFNVDWRLLTSLKIVLKGAIKKAPGAGWAMQLNSLLFLNRRMEEDKEPIEDMVEYWARNGSHYQVLMYPEGTIMCKDTLEKSRKWEEKLNLERFDYVLHPRVKGFVLMVQKMRQLGSIKFVYDVTLAYSDVIVESELEIFKGNTPKDIRYEVEKFRIEDLPESDEGLEEWLNGRWKVKEQCLKSFYSQAQEDRHLAQVFEPSHEIQKMRNICTAVWFTVLAASVCMTLCYSQTVLPYYFVSSAIFVFVECFYGGFDRLQVKLLCQDSKSKKK</sequence>
<evidence type="ECO:0000256" key="3">
    <source>
        <dbReference type="ARBA" id="ARBA00023315"/>
    </source>
</evidence>
<dbReference type="Pfam" id="PF01553">
    <property type="entry name" value="Acyltransferase"/>
    <property type="match status" value="1"/>
</dbReference>
<evidence type="ECO:0000256" key="4">
    <source>
        <dbReference type="SAM" id="Phobius"/>
    </source>
</evidence>
<keyword evidence="2" id="KW-0808">Transferase</keyword>
<comment type="similarity">
    <text evidence="1">Belongs to the 1-acyl-sn-glycerol-3-phosphate acyltransferase family.</text>
</comment>
<dbReference type="GO" id="GO:0016746">
    <property type="term" value="F:acyltransferase activity"/>
    <property type="evidence" value="ECO:0007669"/>
    <property type="project" value="UniProtKB-KW"/>
</dbReference>
<dbReference type="SMART" id="SM00563">
    <property type="entry name" value="PlsC"/>
    <property type="match status" value="1"/>
</dbReference>
<feature type="transmembrane region" description="Helical" evidence="4">
    <location>
        <begin position="20"/>
        <end position="47"/>
    </location>
</feature>
<feature type="transmembrane region" description="Helical" evidence="4">
    <location>
        <begin position="321"/>
        <end position="341"/>
    </location>
</feature>
<evidence type="ECO:0000256" key="2">
    <source>
        <dbReference type="ARBA" id="ARBA00022679"/>
    </source>
</evidence>